<dbReference type="InterPro" id="IPR005543">
    <property type="entry name" value="PASTA_dom"/>
</dbReference>
<comment type="subcellular location">
    <subcellularLocation>
        <location evidence="1">Membrane</location>
    </subcellularLocation>
</comment>
<keyword evidence="6" id="KW-1185">Reference proteome</keyword>
<dbReference type="SUPFAM" id="SSF54184">
    <property type="entry name" value="Penicillin-binding protein 2x (pbp-2x), c-terminal domain"/>
    <property type="match status" value="1"/>
</dbReference>
<keyword evidence="5" id="KW-0131">Cell cycle</keyword>
<dbReference type="RefSeq" id="WP_166667386.1">
    <property type="nucleotide sequence ID" value="NZ_SOBG01000007.1"/>
</dbReference>
<dbReference type="SMART" id="SM00740">
    <property type="entry name" value="PASTA"/>
    <property type="match status" value="1"/>
</dbReference>
<dbReference type="Proteomes" id="UP000294678">
    <property type="component" value="Unassembled WGS sequence"/>
</dbReference>
<evidence type="ECO:0000259" key="4">
    <source>
        <dbReference type="PROSITE" id="PS51178"/>
    </source>
</evidence>
<dbReference type="PANTHER" id="PTHR30627:SF1">
    <property type="entry name" value="PEPTIDOGLYCAN D,D-TRANSPEPTIDASE FTSI"/>
    <property type="match status" value="1"/>
</dbReference>
<evidence type="ECO:0000256" key="1">
    <source>
        <dbReference type="ARBA" id="ARBA00004370"/>
    </source>
</evidence>
<feature type="domain" description="PASTA" evidence="4">
    <location>
        <begin position="590"/>
        <end position="651"/>
    </location>
</feature>
<evidence type="ECO:0000313" key="5">
    <source>
        <dbReference type="EMBL" id="TDT68614.1"/>
    </source>
</evidence>
<keyword evidence="3" id="KW-1133">Transmembrane helix</keyword>
<dbReference type="CDD" id="cd06575">
    <property type="entry name" value="PASTA_Pbp2x-like_2"/>
    <property type="match status" value="1"/>
</dbReference>
<evidence type="ECO:0000313" key="6">
    <source>
        <dbReference type="Proteomes" id="UP000294678"/>
    </source>
</evidence>
<proteinExistence type="predicted"/>
<evidence type="ECO:0000256" key="2">
    <source>
        <dbReference type="ARBA" id="ARBA00023136"/>
    </source>
</evidence>
<dbReference type="Gene3D" id="3.40.710.10">
    <property type="entry name" value="DD-peptidase/beta-lactamase superfamily"/>
    <property type="match status" value="1"/>
</dbReference>
<comment type="caution">
    <text evidence="5">The sequence shown here is derived from an EMBL/GenBank/DDBJ whole genome shotgun (WGS) entry which is preliminary data.</text>
</comment>
<dbReference type="GO" id="GO:0005886">
    <property type="term" value="C:plasma membrane"/>
    <property type="evidence" value="ECO:0007669"/>
    <property type="project" value="TreeGrafter"/>
</dbReference>
<sequence>MEFNNKLKFFLIFIIFVFVILLGRLFSLQIIQSRKYKEIVKTQIIKNYNLEGKRGKILSKNGDELAYDITYFYIILNPYNIVKDNVEKEYSLILSKYIKEKKSSFEKLLNKKYKDGRKYLKIKNVLDEKLKEKLIKELKKNKLYKYSYITFETSNIRKYANEKLFRHIIGFLGYNEDNIKVGKFGVEKIFENELKGKKEKIISYVEKTRKRELPMFSSFKNNNNEINPDGDNVVLTIDYFMQYILYEELISMYNDYQPNWASGIIMNPNNGEILSMVSLPVNKVAYTKNTIIQNIYEPGSVMKPIIVSAALEEKLVSTKDTFNNLEGKIVKYDAVIRDSSNSSRGILKLEDVLIKSSNVGMVKIADRIDAKTFEEYLKKFGFYEKTNIDLPNEINIKQLPYKKWDGLKKYTMAFGQGIAVTPIQMINAFSAVINGGILYKPRVIKKITTAEGETIKEFKSEIIRSNIISKETSDTIKKILYKVVEEGTGKKAKIDGYSIGGKTGTSQKSENGRYSDDKFIVSFMGFYPLDKPEYLILLIADDPKSDKNVYGGSILAPVFKNVMKRIFKYKNIPPEKNIEELEDEEVKYNKIEFDLKYMPELKGLTYRDVIGVFKDTEFKLDISGRGKVVYQYPKPGIELKKNIAIKIKLEE</sequence>
<protein>
    <submittedName>
        <fullName evidence="5">Cell division protein FtsI (Penicillin-binding protein 3)</fullName>
    </submittedName>
</protein>
<dbReference type="GO" id="GO:0071555">
    <property type="term" value="P:cell wall organization"/>
    <property type="evidence" value="ECO:0007669"/>
    <property type="project" value="TreeGrafter"/>
</dbReference>
<name>A0AA46DXS7_9FUSO</name>
<dbReference type="InterPro" id="IPR001460">
    <property type="entry name" value="PCN-bd_Tpept"/>
</dbReference>
<dbReference type="EMBL" id="SOBG01000007">
    <property type="protein sequence ID" value="TDT68614.1"/>
    <property type="molecule type" value="Genomic_DNA"/>
</dbReference>
<evidence type="ECO:0000256" key="3">
    <source>
        <dbReference type="SAM" id="Phobius"/>
    </source>
</evidence>
<dbReference type="AlphaFoldDB" id="A0AA46DXS7"/>
<dbReference type="SUPFAM" id="SSF56601">
    <property type="entry name" value="beta-lactamase/transpeptidase-like"/>
    <property type="match status" value="1"/>
</dbReference>
<keyword evidence="3" id="KW-0812">Transmembrane</keyword>
<organism evidence="5 6">
    <name type="scientific">Hypnocyclicus thermotrophus</name>
    <dbReference type="NCBI Taxonomy" id="1627895"/>
    <lineage>
        <taxon>Bacteria</taxon>
        <taxon>Fusobacteriati</taxon>
        <taxon>Fusobacteriota</taxon>
        <taxon>Fusobacteriia</taxon>
        <taxon>Fusobacteriales</taxon>
        <taxon>Fusobacteriaceae</taxon>
        <taxon>Hypnocyclicus</taxon>
    </lineage>
</organism>
<accession>A0AA46DXS7</accession>
<dbReference type="Pfam" id="PF00905">
    <property type="entry name" value="Transpeptidase"/>
    <property type="match status" value="1"/>
</dbReference>
<dbReference type="PANTHER" id="PTHR30627">
    <property type="entry name" value="PEPTIDOGLYCAN D,D-TRANSPEPTIDASE"/>
    <property type="match status" value="1"/>
</dbReference>
<dbReference type="InterPro" id="IPR050515">
    <property type="entry name" value="Beta-lactam/transpept"/>
</dbReference>
<dbReference type="GO" id="GO:0008658">
    <property type="term" value="F:penicillin binding"/>
    <property type="evidence" value="ECO:0007669"/>
    <property type="project" value="InterPro"/>
</dbReference>
<dbReference type="GO" id="GO:0051301">
    <property type="term" value="P:cell division"/>
    <property type="evidence" value="ECO:0007669"/>
    <property type="project" value="UniProtKB-KW"/>
</dbReference>
<dbReference type="InterPro" id="IPR012338">
    <property type="entry name" value="Beta-lactam/transpept-like"/>
</dbReference>
<keyword evidence="2 3" id="KW-0472">Membrane</keyword>
<dbReference type="Pfam" id="PF03717">
    <property type="entry name" value="PBP_dimer"/>
    <property type="match status" value="1"/>
</dbReference>
<dbReference type="InterPro" id="IPR036138">
    <property type="entry name" value="PBP_dimer_sf"/>
</dbReference>
<gene>
    <name evidence="5" type="ORF">EV215_1681</name>
</gene>
<dbReference type="PROSITE" id="PS51178">
    <property type="entry name" value="PASTA"/>
    <property type="match status" value="1"/>
</dbReference>
<keyword evidence="5" id="KW-0132">Cell division</keyword>
<reference evidence="5 6" key="1">
    <citation type="submission" date="2019-03" db="EMBL/GenBank/DDBJ databases">
        <title>Genomic Encyclopedia of Type Strains, Phase IV (KMG-IV): sequencing the most valuable type-strain genomes for metagenomic binning, comparative biology and taxonomic classification.</title>
        <authorList>
            <person name="Goeker M."/>
        </authorList>
    </citation>
    <scope>NUCLEOTIDE SEQUENCE [LARGE SCALE GENOMIC DNA]</scope>
    <source>
        <strain evidence="5 6">DSM 100055</strain>
    </source>
</reference>
<dbReference type="SUPFAM" id="SSF56519">
    <property type="entry name" value="Penicillin binding protein dimerisation domain"/>
    <property type="match status" value="1"/>
</dbReference>
<dbReference type="Gene3D" id="3.90.1310.10">
    <property type="entry name" value="Penicillin-binding protein 2a (Domain 2)"/>
    <property type="match status" value="1"/>
</dbReference>
<dbReference type="InterPro" id="IPR005311">
    <property type="entry name" value="PBP_dimer"/>
</dbReference>
<feature type="transmembrane region" description="Helical" evidence="3">
    <location>
        <begin position="7"/>
        <end position="26"/>
    </location>
</feature>
<dbReference type="Pfam" id="PF03793">
    <property type="entry name" value="PASTA"/>
    <property type="match status" value="1"/>
</dbReference>
<dbReference type="Gene3D" id="3.30.450.330">
    <property type="match status" value="1"/>
</dbReference>